<dbReference type="InterPro" id="IPR027417">
    <property type="entry name" value="P-loop_NTPase"/>
</dbReference>
<organism evidence="6 7">
    <name type="scientific">Hafnia alvei</name>
    <dbReference type="NCBI Taxonomy" id="569"/>
    <lineage>
        <taxon>Bacteria</taxon>
        <taxon>Pseudomonadati</taxon>
        <taxon>Pseudomonadota</taxon>
        <taxon>Gammaproteobacteria</taxon>
        <taxon>Enterobacterales</taxon>
        <taxon>Hafniaceae</taxon>
        <taxon>Hafnia</taxon>
    </lineage>
</organism>
<gene>
    <name evidence="6" type="primary">secA_4</name>
    <name evidence="6" type="ORF">NCTC8105_04092</name>
</gene>
<dbReference type="GO" id="GO:0017038">
    <property type="term" value="P:protein import"/>
    <property type="evidence" value="ECO:0007669"/>
    <property type="project" value="InterPro"/>
</dbReference>
<evidence type="ECO:0000256" key="1">
    <source>
        <dbReference type="ARBA" id="ARBA00022475"/>
    </source>
</evidence>
<dbReference type="SUPFAM" id="SSF52540">
    <property type="entry name" value="P-loop containing nucleoside triphosphate hydrolases"/>
    <property type="match status" value="1"/>
</dbReference>
<dbReference type="SMART" id="SM00957">
    <property type="entry name" value="SecA_DEAD"/>
    <property type="match status" value="1"/>
</dbReference>
<keyword evidence="2" id="KW-0653">Protein transport</keyword>
<evidence type="ECO:0000259" key="5">
    <source>
        <dbReference type="PROSITE" id="PS51196"/>
    </source>
</evidence>
<dbReference type="GO" id="GO:0031522">
    <property type="term" value="C:cell envelope Sec protein transport complex"/>
    <property type="evidence" value="ECO:0007669"/>
    <property type="project" value="TreeGrafter"/>
</dbReference>
<evidence type="ECO:0000313" key="6">
    <source>
        <dbReference type="EMBL" id="STQ81895.1"/>
    </source>
</evidence>
<keyword evidence="2" id="KW-0813">Transport</keyword>
<dbReference type="GO" id="GO:0005524">
    <property type="term" value="F:ATP binding"/>
    <property type="evidence" value="ECO:0007669"/>
    <property type="project" value="InterPro"/>
</dbReference>
<reference evidence="6 7" key="1">
    <citation type="submission" date="2018-06" db="EMBL/GenBank/DDBJ databases">
        <authorList>
            <consortium name="Pathogen Informatics"/>
            <person name="Doyle S."/>
        </authorList>
    </citation>
    <scope>NUCLEOTIDE SEQUENCE [LARGE SCALE GENOMIC DNA]</scope>
    <source>
        <strain evidence="6 7">NCTC8105</strain>
    </source>
</reference>
<evidence type="ECO:0000259" key="4">
    <source>
        <dbReference type="PROSITE" id="PS51192"/>
    </source>
</evidence>
<dbReference type="Pfam" id="PF07517">
    <property type="entry name" value="SecA_DEAD"/>
    <property type="match status" value="1"/>
</dbReference>
<evidence type="ECO:0000256" key="2">
    <source>
        <dbReference type="ARBA" id="ARBA00022927"/>
    </source>
</evidence>
<dbReference type="InterPro" id="IPR014001">
    <property type="entry name" value="Helicase_ATP-bd"/>
</dbReference>
<dbReference type="PROSITE" id="PS51196">
    <property type="entry name" value="SECA_MOTOR_DEAD"/>
    <property type="match status" value="1"/>
</dbReference>
<dbReference type="Gene3D" id="3.40.50.300">
    <property type="entry name" value="P-loop containing nucleotide triphosphate hydrolases"/>
    <property type="match status" value="1"/>
</dbReference>
<dbReference type="InterPro" id="IPR014018">
    <property type="entry name" value="SecA_motor_DEAD"/>
</dbReference>
<dbReference type="GO" id="GO:0043952">
    <property type="term" value="P:protein transport by the Sec complex"/>
    <property type="evidence" value="ECO:0007669"/>
    <property type="project" value="TreeGrafter"/>
</dbReference>
<keyword evidence="1" id="KW-0472">Membrane</keyword>
<keyword evidence="3" id="KW-0811">Translocation</keyword>
<name>A0A377PNJ8_HAFAL</name>
<keyword evidence="1" id="KW-1003">Cell membrane</keyword>
<accession>A0A377PNJ8</accession>
<dbReference type="EMBL" id="UGHP01000001">
    <property type="protein sequence ID" value="STQ81895.1"/>
    <property type="molecule type" value="Genomic_DNA"/>
</dbReference>
<proteinExistence type="predicted"/>
<dbReference type="PROSITE" id="PS51192">
    <property type="entry name" value="HELICASE_ATP_BIND_1"/>
    <property type="match status" value="1"/>
</dbReference>
<dbReference type="GO" id="GO:0006886">
    <property type="term" value="P:intracellular protein transport"/>
    <property type="evidence" value="ECO:0007669"/>
    <property type="project" value="InterPro"/>
</dbReference>
<dbReference type="PANTHER" id="PTHR30612">
    <property type="entry name" value="SECA INNER MEMBRANE COMPONENT OF SEC PROTEIN SECRETION SYSTEM"/>
    <property type="match status" value="1"/>
</dbReference>
<dbReference type="Proteomes" id="UP000254821">
    <property type="component" value="Unassembled WGS sequence"/>
</dbReference>
<protein>
    <submittedName>
        <fullName evidence="6">Preprotein translocase subunit SecA</fullName>
    </submittedName>
</protein>
<dbReference type="PRINTS" id="PR00906">
    <property type="entry name" value="SECA"/>
</dbReference>
<dbReference type="PANTHER" id="PTHR30612:SF0">
    <property type="entry name" value="CHLOROPLAST PROTEIN-TRANSPORTING ATPASE"/>
    <property type="match status" value="1"/>
</dbReference>
<dbReference type="InterPro" id="IPR000185">
    <property type="entry name" value="SecA"/>
</dbReference>
<dbReference type="GO" id="GO:0005886">
    <property type="term" value="C:plasma membrane"/>
    <property type="evidence" value="ECO:0007669"/>
    <property type="project" value="TreeGrafter"/>
</dbReference>
<dbReference type="CDD" id="cd17928">
    <property type="entry name" value="DEXDc_SecA"/>
    <property type="match status" value="1"/>
</dbReference>
<dbReference type="AlphaFoldDB" id="A0A377PNJ8"/>
<feature type="domain" description="SecA family profile" evidence="5">
    <location>
        <begin position="3"/>
        <end position="240"/>
    </location>
</feature>
<dbReference type="GO" id="GO:0006605">
    <property type="term" value="P:protein targeting"/>
    <property type="evidence" value="ECO:0007669"/>
    <property type="project" value="InterPro"/>
</dbReference>
<dbReference type="GO" id="GO:0005829">
    <property type="term" value="C:cytosol"/>
    <property type="evidence" value="ECO:0007669"/>
    <property type="project" value="TreeGrafter"/>
</dbReference>
<evidence type="ECO:0000313" key="7">
    <source>
        <dbReference type="Proteomes" id="UP000254821"/>
    </source>
</evidence>
<feature type="domain" description="Helicase ATP-binding" evidence="4">
    <location>
        <begin position="89"/>
        <end position="240"/>
    </location>
</feature>
<sequence length="240" mass="26868">MLIKLLTKVFGSRNDRTLRRMRKAVALINQMEPEMEKLSDDELKAKTNEFRERLAKGATVESLLPEAFATVREASKRVFGMRHFDVQLLGGMVLNDRCIAEMRTGEGKTLTATLPAYLNALSGKGVHVVTVNDYLAQRDAENNRALFEFLGLSVGINLPGMTAPAKRAAYAADITYGTNNEYGFDYLRDNMAFSPEERVQRKLHYALVDEVDSILIDEARYAADSSPGPCRRQLRDVTSV</sequence>
<dbReference type="InterPro" id="IPR011115">
    <property type="entry name" value="SecA_DEAD"/>
</dbReference>
<evidence type="ECO:0000256" key="3">
    <source>
        <dbReference type="ARBA" id="ARBA00023010"/>
    </source>
</evidence>